<dbReference type="Pfam" id="PF11987">
    <property type="entry name" value="IF-2"/>
    <property type="match status" value="1"/>
</dbReference>
<dbReference type="EMBL" id="NJHN03000054">
    <property type="protein sequence ID" value="KAH9419989.1"/>
    <property type="molecule type" value="Genomic_DNA"/>
</dbReference>
<evidence type="ECO:0000256" key="5">
    <source>
        <dbReference type="ARBA" id="ARBA00025162"/>
    </source>
</evidence>
<dbReference type="InterPro" id="IPR012675">
    <property type="entry name" value="Beta-grasp_dom_sf"/>
</dbReference>
<dbReference type="Gene3D" id="2.40.30.10">
    <property type="entry name" value="Translation factors"/>
    <property type="match status" value="2"/>
</dbReference>
<dbReference type="InterPro" id="IPR012676">
    <property type="entry name" value="TGS-like"/>
</dbReference>
<evidence type="ECO:0000256" key="6">
    <source>
        <dbReference type="SAM" id="Phobius"/>
    </source>
</evidence>
<dbReference type="InterPro" id="IPR006074">
    <property type="entry name" value="GTP1-OBG_CS"/>
</dbReference>
<evidence type="ECO:0000256" key="3">
    <source>
        <dbReference type="ARBA" id="ARBA00023134"/>
    </source>
</evidence>
<dbReference type="CDD" id="cd03702">
    <property type="entry name" value="IF2_mtIF2_II"/>
    <property type="match status" value="1"/>
</dbReference>
<dbReference type="InterPro" id="IPR009000">
    <property type="entry name" value="Transl_B-barrel_sf"/>
</dbReference>
<dbReference type="InterPro" id="IPR031662">
    <property type="entry name" value="GTP-binding_2"/>
</dbReference>
<dbReference type="Gene3D" id="3.40.50.10050">
    <property type="entry name" value="Translation initiation factor IF- 2, domain 3"/>
    <property type="match status" value="1"/>
</dbReference>
<proteinExistence type="predicted"/>
<comment type="caution">
    <text evidence="10">The sequence shown here is derived from an EMBL/GenBank/DDBJ whole genome shotgun (WGS) entry which is preliminary data.</text>
</comment>
<dbReference type="Pfam" id="PF00009">
    <property type="entry name" value="GTP_EFTU"/>
    <property type="match status" value="1"/>
</dbReference>
<organism evidence="10 11">
    <name type="scientific">Dermatophagoides pteronyssinus</name>
    <name type="common">European house dust mite</name>
    <dbReference type="NCBI Taxonomy" id="6956"/>
    <lineage>
        <taxon>Eukaryota</taxon>
        <taxon>Metazoa</taxon>
        <taxon>Ecdysozoa</taxon>
        <taxon>Arthropoda</taxon>
        <taxon>Chelicerata</taxon>
        <taxon>Arachnida</taxon>
        <taxon>Acari</taxon>
        <taxon>Acariformes</taxon>
        <taxon>Sarcoptiformes</taxon>
        <taxon>Astigmata</taxon>
        <taxon>Psoroptidia</taxon>
        <taxon>Analgoidea</taxon>
        <taxon>Pyroglyphidae</taxon>
        <taxon>Dermatophagoidinae</taxon>
        <taxon>Dermatophagoides</taxon>
    </lineage>
</organism>
<reference evidence="10 11" key="1">
    <citation type="journal article" date="2018" name="J. Allergy Clin. Immunol.">
        <title>High-quality assembly of Dermatophagoides pteronyssinus genome and transcriptome reveals a wide range of novel allergens.</title>
        <authorList>
            <person name="Liu X.Y."/>
            <person name="Yang K.Y."/>
            <person name="Wang M.Q."/>
            <person name="Kwok J.S."/>
            <person name="Zeng X."/>
            <person name="Yang Z."/>
            <person name="Xiao X.J."/>
            <person name="Lau C.P."/>
            <person name="Li Y."/>
            <person name="Huang Z.M."/>
            <person name="Ba J.G."/>
            <person name="Yim A.K."/>
            <person name="Ouyang C.Y."/>
            <person name="Ngai S.M."/>
            <person name="Chan T.F."/>
            <person name="Leung E.L."/>
            <person name="Liu L."/>
            <person name="Liu Z.G."/>
            <person name="Tsui S.K."/>
        </authorList>
    </citation>
    <scope>NUCLEOTIDE SEQUENCE [LARGE SCALE GENOMIC DNA]</scope>
    <source>
        <strain evidence="10">Derp</strain>
    </source>
</reference>
<keyword evidence="3" id="KW-0342">GTP-binding</keyword>
<sequence>MSTLSLSLQMLTYRLSSLRTALARTYSTKFKNDIENLHPNHNQQDQITAESILTRIRNYSQLKQGKDFRHKAFSSMRERGALVTDIVVLVVAADDGVMEQTIESISFAQKSQVPIIVAINKIDKIKNDPDLIQNVKLGLKSQGIVLEEDGGDIQSIKISALQGDGIYELKEAIIALAETLELRAPIDGNVEGSIIESSIHPHRGRLTTILVQQGTLKRSDILISTNSRHSNVSWAKVRAMFDEYGQVINEVPPGFPAQVIGWRDDTLPEAGDHIWQLNSEKQVRDILGMGKELERQIRQTIDAKAIEQKRDEHDTVYKAELAARREAGIRYKRKRSSIPRTKLIQTEGDELKTSIVLKADVNGSLEVLLDLFDSFPNETSPAKLDLIHYGLGNVTENDIELASCFPNGMIYTFNVGVFTPALLKKAKELNISIKRFNVIYHLVDHLKETLQERMPFIDREEILGEAIIIQEFVVNEKKKKIPVAGSRCSKGILKKNGLYKLIRNGKIIAKDLKLSSMRHHKDEVDSIKKDFECGLMIANNIISNKTNEQVIRFQPQDLLVCYQLCSPWSENSCCDQQTSIRAHHMLNQFNFNLTHCGLDSISVGCHRYFIKNLCYYNCDPYIEPWIVKSDSKFGLEDYGQERIVQVPLCESDCIEWWNQCSGSSFTCVRNWRKHFDWKKLESNSIITNHCPHGAQCLPFNLVYKDAYDFCQTVWDNRWKVVQDTEECITFEFDGGNQSNPNRLVAEYYLNEHLKSLFHIDLIPLFMEFCIFIIFAYFIATFIMARTQRNKATMGHLGILKARLAKLRRELITPKGGGGATGEGFDVAKTGDARIGFVGFPSVGKSTLLSNLAGVYSEVAAYEFTTLTTVPGVIKYKGAKIQLLDLPGIIEGAKDGKGRGRQVIAVARTCSLIYIVLDVLKPLQHKRIIERELEGFGIRLNKDPPQITLRRKDKGGINLQCLVQQSELDFDTVKTILAEYRIANADVVLKYDANADDLIDVIEGNRIYTPCIYILNKIDQISIEELEIIYKIPHCVPISAHHKWNFDDLLYKTWDYLKLIRIYTKPKGQLPDYDSPVILNRERKTVEDFCNKLHKSIMKEFKYALVWGTSVKHNPQKVGKDHELNDEDVVQVVKKV</sequence>
<dbReference type="PRINTS" id="PR00326">
    <property type="entry name" value="GTP1OBG"/>
</dbReference>
<dbReference type="Pfam" id="PF01926">
    <property type="entry name" value="MMR_HSR1"/>
    <property type="match status" value="1"/>
</dbReference>
<evidence type="ECO:0000259" key="9">
    <source>
        <dbReference type="PROSITE" id="PS51880"/>
    </source>
</evidence>
<dbReference type="PROSITE" id="PS51722">
    <property type="entry name" value="G_TR_2"/>
    <property type="match status" value="1"/>
</dbReference>
<feature type="transmembrane region" description="Helical" evidence="6">
    <location>
        <begin position="761"/>
        <end position="784"/>
    </location>
</feature>
<keyword evidence="6" id="KW-0472">Membrane</keyword>
<protein>
    <submittedName>
        <fullName evidence="10">GTP-binding protein</fullName>
    </submittedName>
</protein>
<dbReference type="PROSITE" id="PS51710">
    <property type="entry name" value="G_OBG"/>
    <property type="match status" value="1"/>
</dbReference>
<gene>
    <name evidence="10" type="primary">DRG1</name>
    <name evidence="10" type="ORF">DERP_001822</name>
</gene>
<dbReference type="CDD" id="cd01896">
    <property type="entry name" value="DRG"/>
    <property type="match status" value="1"/>
</dbReference>
<dbReference type="InterPro" id="IPR045001">
    <property type="entry name" value="DRG"/>
</dbReference>
<dbReference type="InterPro" id="IPR006073">
    <property type="entry name" value="GTP-bd"/>
</dbReference>
<dbReference type="SUPFAM" id="SSF52540">
    <property type="entry name" value="P-loop containing nucleoside triphosphate hydrolases"/>
    <property type="match status" value="2"/>
</dbReference>
<comment type="function">
    <text evidence="5">One of the essential components for the initiation of protein synthesis. Protects formylmethionyl-tRNA from spontaneous hydrolysis and promotes its binding to the 30S ribosomal subunits. Also involved in the hydrolysis of GTP during the formation of the 70S ribosomal complex.</text>
</comment>
<dbReference type="SUPFAM" id="SSF50447">
    <property type="entry name" value="Translation proteins"/>
    <property type="match status" value="2"/>
</dbReference>
<keyword evidence="6" id="KW-0812">Transmembrane</keyword>
<feature type="domain" description="Tr-type G" evidence="8">
    <location>
        <begin position="70"/>
        <end position="181"/>
    </location>
</feature>
<dbReference type="Proteomes" id="UP000887458">
    <property type="component" value="Unassembled WGS sequence"/>
</dbReference>
<evidence type="ECO:0000259" key="7">
    <source>
        <dbReference type="PROSITE" id="PS51710"/>
    </source>
</evidence>
<name>A0ABQ8JBM6_DERPT</name>
<evidence type="ECO:0000256" key="1">
    <source>
        <dbReference type="ARBA" id="ARBA00022729"/>
    </source>
</evidence>
<feature type="domain" description="OBG-type G" evidence="7">
    <location>
        <begin position="832"/>
        <end position="1057"/>
    </location>
</feature>
<keyword evidence="6" id="KW-1133">Transmembrane helix</keyword>
<dbReference type="PANTHER" id="PTHR43127">
    <property type="entry name" value="DEVELOPMENTALLY-REGULATED GTP-BINDING PROTEIN 2"/>
    <property type="match status" value="1"/>
</dbReference>
<dbReference type="InterPro" id="IPR031167">
    <property type="entry name" value="G_OBG"/>
</dbReference>
<feature type="domain" description="TGS" evidence="9">
    <location>
        <begin position="1057"/>
        <end position="1133"/>
    </location>
</feature>
<dbReference type="InterPro" id="IPR053905">
    <property type="entry name" value="EF-G-like_DII"/>
</dbReference>
<dbReference type="InterPro" id="IPR005225">
    <property type="entry name" value="Small_GTP-bd"/>
</dbReference>
<dbReference type="Pfam" id="PF16897">
    <property type="entry name" value="MMR_HSR1_Xtn"/>
    <property type="match status" value="1"/>
</dbReference>
<reference evidence="10 11" key="2">
    <citation type="journal article" date="2022" name="Mol. Biol. Evol.">
        <title>Comparative Genomics Reveals Insights into the Divergent Evolution of Astigmatic Mites and Household Pest Adaptations.</title>
        <authorList>
            <person name="Xiong Q."/>
            <person name="Wan A.T."/>
            <person name="Liu X."/>
            <person name="Fung C.S."/>
            <person name="Xiao X."/>
            <person name="Malainual N."/>
            <person name="Hou J."/>
            <person name="Wang L."/>
            <person name="Wang M."/>
            <person name="Yang K.Y."/>
            <person name="Cui Y."/>
            <person name="Leung E.L."/>
            <person name="Nong W."/>
            <person name="Shin S.K."/>
            <person name="Au S.W."/>
            <person name="Jeong K.Y."/>
            <person name="Chew F.T."/>
            <person name="Hui J.H."/>
            <person name="Leung T.F."/>
            <person name="Tungtrongchitr A."/>
            <person name="Zhong N."/>
            <person name="Liu Z."/>
            <person name="Tsui S.K."/>
        </authorList>
    </citation>
    <scope>NUCLEOTIDE SEQUENCE [LARGE SCALE GENOMIC DNA]</scope>
    <source>
        <strain evidence="10">Derp</strain>
    </source>
</reference>
<dbReference type="Gene3D" id="6.10.140.1070">
    <property type="match status" value="2"/>
</dbReference>
<keyword evidence="2" id="KW-0547">Nucleotide-binding</keyword>
<dbReference type="NCBIfam" id="TIGR00231">
    <property type="entry name" value="small_GTP"/>
    <property type="match status" value="1"/>
</dbReference>
<evidence type="ECO:0000256" key="4">
    <source>
        <dbReference type="ARBA" id="ARBA00023157"/>
    </source>
</evidence>
<dbReference type="PROSITE" id="PS51880">
    <property type="entry name" value="TGS"/>
    <property type="match status" value="1"/>
</dbReference>
<dbReference type="Gene3D" id="3.10.20.30">
    <property type="match status" value="1"/>
</dbReference>
<keyword evidence="1" id="KW-0732">Signal</keyword>
<evidence type="ECO:0000313" key="10">
    <source>
        <dbReference type="EMBL" id="KAH9419989.1"/>
    </source>
</evidence>
<dbReference type="SUPFAM" id="SSF81271">
    <property type="entry name" value="TGS-like"/>
    <property type="match status" value="1"/>
</dbReference>
<accession>A0ABQ8JBM6</accession>
<evidence type="ECO:0000313" key="11">
    <source>
        <dbReference type="Proteomes" id="UP000887458"/>
    </source>
</evidence>
<dbReference type="InterPro" id="IPR004095">
    <property type="entry name" value="TGS"/>
</dbReference>
<dbReference type="InterPro" id="IPR018143">
    <property type="entry name" value="Folate_rcpt-like"/>
</dbReference>
<dbReference type="InterPro" id="IPR044145">
    <property type="entry name" value="IF2_II"/>
</dbReference>
<dbReference type="InterPro" id="IPR023115">
    <property type="entry name" value="TIF_IF2_dom3"/>
</dbReference>
<evidence type="ECO:0000259" key="8">
    <source>
        <dbReference type="PROSITE" id="PS51722"/>
    </source>
</evidence>
<dbReference type="Pfam" id="PF03024">
    <property type="entry name" value="Folate_rec"/>
    <property type="match status" value="1"/>
</dbReference>
<keyword evidence="4" id="KW-1015">Disulfide bond</keyword>
<dbReference type="Pfam" id="PF22042">
    <property type="entry name" value="EF-G_D2"/>
    <property type="match status" value="1"/>
</dbReference>
<dbReference type="InterPro" id="IPR000795">
    <property type="entry name" value="T_Tr_GTP-bd_dom"/>
</dbReference>
<dbReference type="CDD" id="cd17230">
    <property type="entry name" value="TGS_DRG1"/>
    <property type="match status" value="1"/>
</dbReference>
<evidence type="ECO:0000256" key="2">
    <source>
        <dbReference type="ARBA" id="ARBA00022741"/>
    </source>
</evidence>
<dbReference type="InterPro" id="IPR036925">
    <property type="entry name" value="TIF_IF2_dom3_sf"/>
</dbReference>
<dbReference type="InterPro" id="IPR027417">
    <property type="entry name" value="P-loop_NTPase"/>
</dbReference>
<dbReference type="PROSITE" id="PS00905">
    <property type="entry name" value="GTP1_OBG"/>
    <property type="match status" value="1"/>
</dbReference>
<dbReference type="SUPFAM" id="SSF52156">
    <property type="entry name" value="Initiation factor IF2/eIF5b, domain 3"/>
    <property type="match status" value="1"/>
</dbReference>
<dbReference type="Pfam" id="PF02824">
    <property type="entry name" value="TGS"/>
    <property type="match status" value="1"/>
</dbReference>
<keyword evidence="11" id="KW-1185">Reference proteome</keyword>
<dbReference type="Gene3D" id="3.40.50.300">
    <property type="entry name" value="P-loop containing nucleotide triphosphate hydrolases"/>
    <property type="match status" value="1"/>
</dbReference>